<dbReference type="GO" id="GO:0042254">
    <property type="term" value="P:ribosome biogenesis"/>
    <property type="evidence" value="ECO:0007669"/>
    <property type="project" value="TreeGrafter"/>
</dbReference>
<dbReference type="Pfam" id="PF00004">
    <property type="entry name" value="AAA"/>
    <property type="match status" value="1"/>
</dbReference>
<dbReference type="EnsemblFungi" id="EJT76637">
    <property type="protein sequence ID" value="EJT76637"/>
    <property type="gene ID" value="GGTG_06554"/>
</dbReference>
<reference evidence="4" key="1">
    <citation type="submission" date="2010-07" db="EMBL/GenBank/DDBJ databases">
        <title>The genome sequence of Gaeumannomyces graminis var. tritici strain R3-111a-1.</title>
        <authorList>
            <consortium name="The Broad Institute Genome Sequencing Platform"/>
            <person name="Ma L.-J."/>
            <person name="Dead R."/>
            <person name="Young S."/>
            <person name="Zeng Q."/>
            <person name="Koehrsen M."/>
            <person name="Alvarado L."/>
            <person name="Berlin A."/>
            <person name="Chapman S.B."/>
            <person name="Chen Z."/>
            <person name="Freedman E."/>
            <person name="Gellesch M."/>
            <person name="Goldberg J."/>
            <person name="Griggs A."/>
            <person name="Gujja S."/>
            <person name="Heilman E.R."/>
            <person name="Heiman D."/>
            <person name="Hepburn T."/>
            <person name="Howarth C."/>
            <person name="Jen D."/>
            <person name="Larson L."/>
            <person name="Mehta T."/>
            <person name="Neiman D."/>
            <person name="Pearson M."/>
            <person name="Roberts A."/>
            <person name="Saif S."/>
            <person name="Shea T."/>
            <person name="Shenoy N."/>
            <person name="Sisk P."/>
            <person name="Stolte C."/>
            <person name="Sykes S."/>
            <person name="Walk T."/>
            <person name="White J."/>
            <person name="Yandava C."/>
            <person name="Haas B."/>
            <person name="Nusbaum C."/>
            <person name="Birren B."/>
        </authorList>
    </citation>
    <scope>NUCLEOTIDE SEQUENCE [LARGE SCALE GENOMIC DNA]</scope>
    <source>
        <strain evidence="4">R3-111a-1</strain>
    </source>
</reference>
<reference evidence="2" key="3">
    <citation type="submission" date="2010-09" db="EMBL/GenBank/DDBJ databases">
        <title>Annotation of Gaeumannomyces graminis var. tritici R3-111a-1.</title>
        <authorList>
            <consortium name="The Broad Institute Genome Sequencing Platform"/>
            <person name="Ma L.-J."/>
            <person name="Dead R."/>
            <person name="Young S.K."/>
            <person name="Zeng Q."/>
            <person name="Gargeya S."/>
            <person name="Fitzgerald M."/>
            <person name="Haas B."/>
            <person name="Abouelleil A."/>
            <person name="Alvarado L."/>
            <person name="Arachchi H.M."/>
            <person name="Berlin A."/>
            <person name="Brown A."/>
            <person name="Chapman S.B."/>
            <person name="Chen Z."/>
            <person name="Dunbar C."/>
            <person name="Freedman E."/>
            <person name="Gearin G."/>
            <person name="Gellesch M."/>
            <person name="Goldberg J."/>
            <person name="Griggs A."/>
            <person name="Gujja S."/>
            <person name="Heiman D."/>
            <person name="Howarth C."/>
            <person name="Larson L."/>
            <person name="Lui A."/>
            <person name="MacDonald P.J.P."/>
            <person name="Mehta T."/>
            <person name="Montmayeur A."/>
            <person name="Murphy C."/>
            <person name="Neiman D."/>
            <person name="Pearson M."/>
            <person name="Priest M."/>
            <person name="Roberts A."/>
            <person name="Saif S."/>
            <person name="Shea T."/>
            <person name="Shenoy N."/>
            <person name="Sisk P."/>
            <person name="Stolte C."/>
            <person name="Sykes S."/>
            <person name="Yandava C."/>
            <person name="Wortman J."/>
            <person name="Nusbaum C."/>
            <person name="Birren B."/>
        </authorList>
    </citation>
    <scope>NUCLEOTIDE SEQUENCE</scope>
    <source>
        <strain evidence="2">R3-111a-1</strain>
    </source>
</reference>
<dbReference type="GO" id="GO:1990275">
    <property type="term" value="F:preribosome binding"/>
    <property type="evidence" value="ECO:0007669"/>
    <property type="project" value="TreeGrafter"/>
</dbReference>
<organism evidence="2">
    <name type="scientific">Gaeumannomyces tritici (strain R3-111a-1)</name>
    <name type="common">Wheat and barley take-all root rot fungus</name>
    <name type="synonym">Gaeumannomyces graminis var. tritici</name>
    <dbReference type="NCBI Taxonomy" id="644352"/>
    <lineage>
        <taxon>Eukaryota</taxon>
        <taxon>Fungi</taxon>
        <taxon>Dikarya</taxon>
        <taxon>Ascomycota</taxon>
        <taxon>Pezizomycotina</taxon>
        <taxon>Sordariomycetes</taxon>
        <taxon>Sordariomycetidae</taxon>
        <taxon>Magnaporthales</taxon>
        <taxon>Magnaporthaceae</taxon>
        <taxon>Gaeumannomyces</taxon>
    </lineage>
</organism>
<dbReference type="eggNOG" id="KOG0730">
    <property type="taxonomic scope" value="Eukaryota"/>
</dbReference>
<reference evidence="3" key="4">
    <citation type="journal article" date="2015" name="G3 (Bethesda)">
        <title>Genome sequences of three phytopathogenic species of the Magnaporthaceae family of fungi.</title>
        <authorList>
            <person name="Okagaki L.H."/>
            <person name="Nunes C.C."/>
            <person name="Sailsbery J."/>
            <person name="Clay B."/>
            <person name="Brown D."/>
            <person name="John T."/>
            <person name="Oh Y."/>
            <person name="Young N."/>
            <person name="Fitzgerald M."/>
            <person name="Haas B.J."/>
            <person name="Zeng Q."/>
            <person name="Young S."/>
            <person name="Adiconis X."/>
            <person name="Fan L."/>
            <person name="Levin J.Z."/>
            <person name="Mitchell T.K."/>
            <person name="Okubara P.A."/>
            <person name="Farman M.L."/>
            <person name="Kohn L.M."/>
            <person name="Birren B."/>
            <person name="Ma L.-J."/>
            <person name="Dean R.A."/>
        </authorList>
    </citation>
    <scope>NUCLEOTIDE SEQUENCE</scope>
    <source>
        <strain evidence="3">R3-111a-1</strain>
    </source>
</reference>
<feature type="domain" description="ATPase AAA-type core" evidence="1">
    <location>
        <begin position="236"/>
        <end position="356"/>
    </location>
</feature>
<evidence type="ECO:0000313" key="4">
    <source>
        <dbReference type="Proteomes" id="UP000006039"/>
    </source>
</evidence>
<dbReference type="GeneID" id="20347012"/>
<dbReference type="InterPro" id="IPR003959">
    <property type="entry name" value="ATPase_AAA_core"/>
</dbReference>
<dbReference type="PANTHER" id="PTHR23077:SF132">
    <property type="entry name" value="ATP-DEPENDENT ZN PROTEASE"/>
    <property type="match status" value="1"/>
</dbReference>
<dbReference type="Gene3D" id="3.40.50.300">
    <property type="entry name" value="P-loop containing nucleotide triphosphate hydrolases"/>
    <property type="match status" value="1"/>
</dbReference>
<dbReference type="AlphaFoldDB" id="J3NZ54"/>
<name>J3NZ54_GAET3</name>
<dbReference type="HOGENOM" id="CLU_025506_1_0_1"/>
<evidence type="ECO:0000259" key="1">
    <source>
        <dbReference type="Pfam" id="PF00004"/>
    </source>
</evidence>
<evidence type="ECO:0000313" key="2">
    <source>
        <dbReference type="EMBL" id="EJT76637.1"/>
    </source>
</evidence>
<reference evidence="2" key="2">
    <citation type="submission" date="2010-07" db="EMBL/GenBank/DDBJ databases">
        <authorList>
            <consortium name="The Broad Institute Genome Sequencing Platform"/>
            <consortium name="Broad Institute Genome Sequencing Center for Infectious Disease"/>
            <person name="Ma L.-J."/>
            <person name="Dead R."/>
            <person name="Young S."/>
            <person name="Zeng Q."/>
            <person name="Koehrsen M."/>
            <person name="Alvarado L."/>
            <person name="Berlin A."/>
            <person name="Chapman S.B."/>
            <person name="Chen Z."/>
            <person name="Freedman E."/>
            <person name="Gellesch M."/>
            <person name="Goldberg J."/>
            <person name="Griggs A."/>
            <person name="Gujja S."/>
            <person name="Heilman E.R."/>
            <person name="Heiman D."/>
            <person name="Hepburn T."/>
            <person name="Howarth C."/>
            <person name="Jen D."/>
            <person name="Larson L."/>
            <person name="Mehta T."/>
            <person name="Neiman D."/>
            <person name="Pearson M."/>
            <person name="Roberts A."/>
            <person name="Saif S."/>
            <person name="Shea T."/>
            <person name="Shenoy N."/>
            <person name="Sisk P."/>
            <person name="Stolte C."/>
            <person name="Sykes S."/>
            <person name="Walk T."/>
            <person name="White J."/>
            <person name="Yandava C."/>
            <person name="Haas B."/>
            <person name="Nusbaum C."/>
            <person name="Birren B."/>
        </authorList>
    </citation>
    <scope>NUCLEOTIDE SEQUENCE</scope>
    <source>
        <strain evidence="2">R3-111a-1</strain>
    </source>
</reference>
<dbReference type="InterPro" id="IPR027417">
    <property type="entry name" value="P-loop_NTPase"/>
</dbReference>
<reference evidence="3" key="5">
    <citation type="submission" date="2018-04" db="UniProtKB">
        <authorList>
            <consortium name="EnsemblFungi"/>
        </authorList>
    </citation>
    <scope>IDENTIFICATION</scope>
    <source>
        <strain evidence="3">R3-111a-1</strain>
    </source>
</reference>
<dbReference type="EMBL" id="GL385397">
    <property type="protein sequence ID" value="EJT76637.1"/>
    <property type="molecule type" value="Genomic_DNA"/>
</dbReference>
<dbReference type="InterPro" id="IPR050168">
    <property type="entry name" value="AAA_ATPase_domain"/>
</dbReference>
<dbReference type="GO" id="GO:0003723">
    <property type="term" value="F:RNA binding"/>
    <property type="evidence" value="ECO:0007669"/>
    <property type="project" value="TreeGrafter"/>
</dbReference>
<dbReference type="GO" id="GO:0005634">
    <property type="term" value="C:nucleus"/>
    <property type="evidence" value="ECO:0007669"/>
    <property type="project" value="TreeGrafter"/>
</dbReference>
<keyword evidence="4" id="KW-1185">Reference proteome</keyword>
<dbReference type="OrthoDB" id="2115716at2759"/>
<dbReference type="GO" id="GO:0016887">
    <property type="term" value="F:ATP hydrolysis activity"/>
    <property type="evidence" value="ECO:0007669"/>
    <property type="project" value="InterPro"/>
</dbReference>
<sequence>MAAPAHHADGATKAYFDHSSAQRVSTDTVLARALKEQYPQLELVITPESNCALFAFALSGHAALTPVDDAKGDHHGGGKSAALPSSLSWDVYLPPARRLDGARGGIAERLLFGKFLYRWRDAEFIIYLADGRDGSNSYPAVTNYYVLCSPAERPAVDDLLLAAGAWTNELHDEVWVFDGGYWRKSAELYDSIRKASWDNVILDPSMKKAIIDDHLSFYGSRDTYASLKVPWKRGVIYYGPPGNGKTISIKATMRMLYDLKDPVPTLYVRTLASFGGPEAALASIFGMARRYAPCYLVFEDLDTIVGDDARSYFLNEIDGLKANDGIFIVGSTNHLDRLDPGISKRPSRFDRKYFFPDPDREQRVAYCHFWQRKLADNKDVDFPDPLCGAIADITDKFSFAYMQEAFVASLLAIARENRDGDGEGMLEDDWVGVSAPRRLSSGSSQAASSLDSWADADDDGELDKLVLWVQMKKQVKILREGMDDKSDGLSGKLDAVSL</sequence>
<dbReference type="GO" id="GO:0005524">
    <property type="term" value="F:ATP binding"/>
    <property type="evidence" value="ECO:0007669"/>
    <property type="project" value="InterPro"/>
</dbReference>
<dbReference type="Proteomes" id="UP000006039">
    <property type="component" value="Unassembled WGS sequence"/>
</dbReference>
<dbReference type="RefSeq" id="XP_009222637.1">
    <property type="nucleotide sequence ID" value="XM_009224373.1"/>
</dbReference>
<dbReference type="CDD" id="cd19481">
    <property type="entry name" value="RecA-like_protease"/>
    <property type="match status" value="1"/>
</dbReference>
<gene>
    <name evidence="3" type="primary">20347012</name>
    <name evidence="2" type="ORF">GGTG_06554</name>
</gene>
<dbReference type="VEuPathDB" id="FungiDB:GGTG_06554"/>
<protein>
    <recommendedName>
        <fullName evidence="1">ATPase AAA-type core domain-containing protein</fullName>
    </recommendedName>
</protein>
<dbReference type="STRING" id="644352.J3NZ54"/>
<accession>J3NZ54</accession>
<proteinExistence type="predicted"/>
<dbReference type="SUPFAM" id="SSF52540">
    <property type="entry name" value="P-loop containing nucleoside triphosphate hydrolases"/>
    <property type="match status" value="1"/>
</dbReference>
<dbReference type="PANTHER" id="PTHR23077">
    <property type="entry name" value="AAA-FAMILY ATPASE"/>
    <property type="match status" value="1"/>
</dbReference>
<evidence type="ECO:0000313" key="3">
    <source>
        <dbReference type="EnsemblFungi" id="EJT76637"/>
    </source>
</evidence>